<dbReference type="RefSeq" id="WP_097160192.1">
    <property type="nucleotide sequence ID" value="NZ_JBEPMQ010000011.1"/>
</dbReference>
<evidence type="ECO:0000313" key="2">
    <source>
        <dbReference type="Proteomes" id="UP000219546"/>
    </source>
</evidence>
<organism evidence="1 2">
    <name type="scientific">Bacillus oleivorans</name>
    <dbReference type="NCBI Taxonomy" id="1448271"/>
    <lineage>
        <taxon>Bacteria</taxon>
        <taxon>Bacillati</taxon>
        <taxon>Bacillota</taxon>
        <taxon>Bacilli</taxon>
        <taxon>Bacillales</taxon>
        <taxon>Bacillaceae</taxon>
        <taxon>Bacillus</taxon>
    </lineage>
</organism>
<sequence length="149" mass="16285">MAEITTGPFRAPANILGAPGVAPNFLIIVLKNPTNETQEVRVEVHECPGPNAPVIPPGARCATSAETVETLICNEIVLINSDRCRDVFVTVTAGNIYRVTISGDIDLKAEKVEVSVVGTDAQFRFHDPSMFFRHEDFIKVDDDDDDDDD</sequence>
<gene>
    <name evidence="1" type="ORF">SAMN05877753_110157</name>
</gene>
<dbReference type="AlphaFoldDB" id="A0A285D6F5"/>
<name>A0A285D6F5_9BACI</name>
<evidence type="ECO:0000313" key="1">
    <source>
        <dbReference type="EMBL" id="SNX74916.1"/>
    </source>
</evidence>
<protein>
    <submittedName>
        <fullName evidence="1">Uncharacterized protein</fullName>
    </submittedName>
</protein>
<proteinExistence type="predicted"/>
<dbReference type="OrthoDB" id="2861201at2"/>
<reference evidence="1 2" key="1">
    <citation type="submission" date="2017-08" db="EMBL/GenBank/DDBJ databases">
        <authorList>
            <person name="de Groot N.N."/>
        </authorList>
    </citation>
    <scope>NUCLEOTIDE SEQUENCE [LARGE SCALE GENOMIC DNA]</scope>
    <source>
        <strain evidence="1 2">JC228</strain>
    </source>
</reference>
<dbReference type="EMBL" id="OAOP01000010">
    <property type="protein sequence ID" value="SNX74916.1"/>
    <property type="molecule type" value="Genomic_DNA"/>
</dbReference>
<accession>A0A285D6F5</accession>
<dbReference type="Proteomes" id="UP000219546">
    <property type="component" value="Unassembled WGS sequence"/>
</dbReference>
<keyword evidence="2" id="KW-1185">Reference proteome</keyword>